<comment type="catalytic activity">
    <reaction evidence="10">
        <text>a ubiquinone + NADH + 5 H(+)(in) = a ubiquinol + NAD(+) + 4 H(+)(out)</text>
        <dbReference type="Rhea" id="RHEA:29091"/>
        <dbReference type="Rhea" id="RHEA-COMP:9565"/>
        <dbReference type="Rhea" id="RHEA-COMP:9566"/>
        <dbReference type="ChEBI" id="CHEBI:15378"/>
        <dbReference type="ChEBI" id="CHEBI:16389"/>
        <dbReference type="ChEBI" id="CHEBI:17976"/>
        <dbReference type="ChEBI" id="CHEBI:57540"/>
        <dbReference type="ChEBI" id="CHEBI:57945"/>
        <dbReference type="EC" id="7.1.1.2"/>
    </reaction>
</comment>
<feature type="transmembrane region" description="Helical" evidence="11">
    <location>
        <begin position="20"/>
        <end position="39"/>
    </location>
</feature>
<evidence type="ECO:0000256" key="7">
    <source>
        <dbReference type="ARBA" id="ARBA00023027"/>
    </source>
</evidence>
<comment type="similarity">
    <text evidence="2">Belongs to the complex I subunit 4L family.</text>
</comment>
<evidence type="ECO:0000256" key="9">
    <source>
        <dbReference type="ARBA" id="ARBA00031586"/>
    </source>
</evidence>
<dbReference type="GO" id="GO:0016020">
    <property type="term" value="C:membrane"/>
    <property type="evidence" value="ECO:0007669"/>
    <property type="project" value="UniProtKB-SubCell"/>
</dbReference>
<evidence type="ECO:0000256" key="11">
    <source>
        <dbReference type="SAM" id="Phobius"/>
    </source>
</evidence>
<organism evidence="12">
    <name type="scientific">Gaeana maculata</name>
    <dbReference type="NCBI Taxonomy" id="1560031"/>
    <lineage>
        <taxon>Eukaryota</taxon>
        <taxon>Metazoa</taxon>
        <taxon>Ecdysozoa</taxon>
        <taxon>Arthropoda</taxon>
        <taxon>Hexapoda</taxon>
        <taxon>Insecta</taxon>
        <taxon>Pterygota</taxon>
        <taxon>Neoptera</taxon>
        <taxon>Paraneoptera</taxon>
        <taxon>Hemiptera</taxon>
        <taxon>Auchenorrhyncha</taxon>
        <taxon>Cicadoidea</taxon>
        <taxon>Cicadidae</taxon>
        <taxon>Cicadinae</taxon>
        <taxon>Gaeanini</taxon>
        <taxon>Gaeana</taxon>
    </lineage>
</organism>
<dbReference type="Gene3D" id="1.10.287.3510">
    <property type="match status" value="1"/>
</dbReference>
<comment type="subcellular location">
    <subcellularLocation>
        <location evidence="1">Membrane</location>
        <topology evidence="1">Multi-pass membrane protein</topology>
    </subcellularLocation>
</comment>
<gene>
    <name evidence="12" type="primary">ND4L</name>
</gene>
<geneLocation type="mitochondrion" evidence="12"/>
<dbReference type="InterPro" id="IPR039428">
    <property type="entry name" value="NUOK/Mnh_C1-like"/>
</dbReference>
<keyword evidence="12" id="KW-0496">Mitochondrion</keyword>
<accession>A0A0A0RUZ4</accession>
<evidence type="ECO:0000256" key="10">
    <source>
        <dbReference type="ARBA" id="ARBA00049551"/>
    </source>
</evidence>
<keyword evidence="5" id="KW-1278">Translocase</keyword>
<keyword evidence="4 11" id="KW-0812">Transmembrane</keyword>
<evidence type="ECO:0000256" key="5">
    <source>
        <dbReference type="ARBA" id="ARBA00022967"/>
    </source>
</evidence>
<keyword evidence="8 11" id="KW-0472">Membrane</keyword>
<evidence type="ECO:0000256" key="8">
    <source>
        <dbReference type="ARBA" id="ARBA00023136"/>
    </source>
</evidence>
<sequence length="114" mass="13385">MNYYLKFTKFMFSFKLLKLMNLTICYIIMFFSGMVSLCWNHKHIMMSLLSLEFIVLSLFCYFSFILSFIMSDLYMLLIFLTFSVCEGVLGLTCLITLIRFHGNDNLLSINLSTC</sequence>
<evidence type="ECO:0000256" key="6">
    <source>
        <dbReference type="ARBA" id="ARBA00022989"/>
    </source>
</evidence>
<dbReference type="Pfam" id="PF00420">
    <property type="entry name" value="Oxidored_q2"/>
    <property type="match status" value="1"/>
</dbReference>
<keyword evidence="6 11" id="KW-1133">Transmembrane helix</keyword>
<evidence type="ECO:0000313" key="12">
    <source>
        <dbReference type="EMBL" id="AIW06153.1"/>
    </source>
</evidence>
<evidence type="ECO:0000256" key="4">
    <source>
        <dbReference type="ARBA" id="ARBA00022692"/>
    </source>
</evidence>
<keyword evidence="7" id="KW-0520">NAD</keyword>
<dbReference type="AlphaFoldDB" id="A0A0A0RUZ4"/>
<proteinExistence type="inferred from homology"/>
<feature type="transmembrane region" description="Helical" evidence="11">
    <location>
        <begin position="51"/>
        <end position="70"/>
    </location>
</feature>
<reference evidence="12" key="1">
    <citation type="journal article" date="2014" name="Nucleic Acids Res.">
        <title>Multiplex sequencing of pooled mitochondrial genomes-a crucial step toward biodiversity analysis using mito-metagenomics.</title>
        <authorList>
            <person name="Tang M."/>
            <person name="Tan M."/>
            <person name="Meng G."/>
            <person name="Yang S."/>
            <person name="Su X."/>
            <person name="Liu S."/>
            <person name="Song W."/>
            <person name="Li Y."/>
            <person name="Wu Q."/>
            <person name="Zhang A."/>
            <person name="Zhou X."/>
        </authorList>
    </citation>
    <scope>NUCLEOTIDE SEQUENCE</scope>
    <source>
        <strain evidence="12">CL11</strain>
    </source>
</reference>
<evidence type="ECO:0000256" key="2">
    <source>
        <dbReference type="ARBA" id="ARBA00010519"/>
    </source>
</evidence>
<name>A0A0A0RUZ4_9HEMI</name>
<feature type="transmembrane region" description="Helical" evidence="11">
    <location>
        <begin position="76"/>
        <end position="98"/>
    </location>
</feature>
<evidence type="ECO:0000256" key="1">
    <source>
        <dbReference type="ARBA" id="ARBA00004141"/>
    </source>
</evidence>
<dbReference type="GO" id="GO:0008137">
    <property type="term" value="F:NADH dehydrogenase (ubiquinone) activity"/>
    <property type="evidence" value="ECO:0007669"/>
    <property type="project" value="UniProtKB-EC"/>
</dbReference>
<dbReference type="EMBL" id="KM244671">
    <property type="protein sequence ID" value="AIW06153.1"/>
    <property type="molecule type" value="Genomic_DNA"/>
</dbReference>
<protein>
    <recommendedName>
        <fullName evidence="3">NADH-ubiquinone oxidoreductase chain 4L</fullName>
    </recommendedName>
    <alternativeName>
        <fullName evidence="9">NADH dehydrogenase subunit 4L</fullName>
    </alternativeName>
</protein>
<evidence type="ECO:0000256" key="3">
    <source>
        <dbReference type="ARBA" id="ARBA00016612"/>
    </source>
</evidence>